<dbReference type="PROSITE" id="PS50893">
    <property type="entry name" value="ABC_TRANSPORTER_2"/>
    <property type="match status" value="2"/>
</dbReference>
<evidence type="ECO:0000256" key="4">
    <source>
        <dbReference type="ARBA" id="ARBA00061344"/>
    </source>
</evidence>
<dbReference type="CDD" id="cd03221">
    <property type="entry name" value="ABCF_EF-3"/>
    <property type="match status" value="2"/>
</dbReference>
<dbReference type="FunFam" id="3.40.50.300:FF:000683">
    <property type="entry name" value="Abc transporter f family member 1"/>
    <property type="match status" value="1"/>
</dbReference>
<reference evidence="6 7" key="1">
    <citation type="journal article" date="2013" name="Genome Biol.">
        <title>The genome sequence of the most widely cultivated cacao type and its use to identify candidate genes regulating pod color.</title>
        <authorList>
            <person name="Motamayor J.C."/>
            <person name="Mockaitis K."/>
            <person name="Schmutz J."/>
            <person name="Haiminen N."/>
            <person name="Iii D.L."/>
            <person name="Cornejo O."/>
            <person name="Findley S.D."/>
            <person name="Zheng P."/>
            <person name="Utro F."/>
            <person name="Royaert S."/>
            <person name="Saski C."/>
            <person name="Jenkins J."/>
            <person name="Podicheti R."/>
            <person name="Zhao M."/>
            <person name="Scheffler B.E."/>
            <person name="Stack J.C."/>
            <person name="Feltus F.A."/>
            <person name="Mustiga G.M."/>
            <person name="Amores F."/>
            <person name="Phillips W."/>
            <person name="Marelli J.P."/>
            <person name="May G.D."/>
            <person name="Shapiro H."/>
            <person name="Ma J."/>
            <person name="Bustamante C.D."/>
            <person name="Schnell R.J."/>
            <person name="Main D."/>
            <person name="Gilbert D."/>
            <person name="Parida L."/>
            <person name="Kuhn D.N."/>
        </authorList>
    </citation>
    <scope>NUCLEOTIDE SEQUENCE [LARGE SCALE GENOMIC DNA]</scope>
    <source>
        <strain evidence="7">cv. Matina 1-6</strain>
    </source>
</reference>
<dbReference type="OMA" id="DWMGQWT"/>
<protein>
    <submittedName>
        <fullName evidence="6">ABC transporter F family member 1</fullName>
    </submittedName>
</protein>
<evidence type="ECO:0000313" key="6">
    <source>
        <dbReference type="EMBL" id="EOY34461.1"/>
    </source>
</evidence>
<dbReference type="SMR" id="A0A061GY89"/>
<evidence type="ECO:0000259" key="5">
    <source>
        <dbReference type="PROSITE" id="PS50893"/>
    </source>
</evidence>
<dbReference type="eggNOG" id="KOG0927">
    <property type="taxonomic scope" value="Eukaryota"/>
</dbReference>
<dbReference type="InterPro" id="IPR027417">
    <property type="entry name" value="P-loop_NTPase"/>
</dbReference>
<evidence type="ECO:0000256" key="1">
    <source>
        <dbReference type="ARBA" id="ARBA00022737"/>
    </source>
</evidence>
<dbReference type="InterPro" id="IPR003593">
    <property type="entry name" value="AAA+_ATPase"/>
</dbReference>
<dbReference type="InterPro" id="IPR050611">
    <property type="entry name" value="ABCF"/>
</dbReference>
<gene>
    <name evidence="6" type="ORF">TCM_042138</name>
</gene>
<dbReference type="InParanoid" id="A0A061GY89"/>
<dbReference type="Gramene" id="EOY34461">
    <property type="protein sequence ID" value="EOY34461"/>
    <property type="gene ID" value="TCM_042138"/>
</dbReference>
<dbReference type="InterPro" id="IPR017871">
    <property type="entry name" value="ABC_transporter-like_CS"/>
</dbReference>
<dbReference type="SMART" id="SM00382">
    <property type="entry name" value="AAA"/>
    <property type="match status" value="2"/>
</dbReference>
<dbReference type="PROSITE" id="PS00211">
    <property type="entry name" value="ABC_TRANSPORTER_1"/>
    <property type="match status" value="1"/>
</dbReference>
<dbReference type="Pfam" id="PF12848">
    <property type="entry name" value="ABC_tran_Xtn"/>
    <property type="match status" value="1"/>
</dbReference>
<evidence type="ECO:0000313" key="7">
    <source>
        <dbReference type="Proteomes" id="UP000026915"/>
    </source>
</evidence>
<dbReference type="OrthoDB" id="2110130at2759"/>
<dbReference type="SUPFAM" id="SSF52540">
    <property type="entry name" value="P-loop containing nucleoside triphosphate hydrolases"/>
    <property type="match status" value="2"/>
</dbReference>
<keyword evidence="1" id="KW-0677">Repeat</keyword>
<dbReference type="FunFam" id="3.40.50.300:FF:000104">
    <property type="entry name" value="ATP-binding cassette sub-family F member 3"/>
    <property type="match status" value="1"/>
</dbReference>
<name>A0A061GY89_THECC</name>
<dbReference type="KEGG" id="tcc:18590946"/>
<evidence type="ECO:0000256" key="2">
    <source>
        <dbReference type="ARBA" id="ARBA00022741"/>
    </source>
</evidence>
<dbReference type="AlphaFoldDB" id="A0A061GY89"/>
<dbReference type="GO" id="GO:0016887">
    <property type="term" value="F:ATP hydrolysis activity"/>
    <property type="evidence" value="ECO:0007669"/>
    <property type="project" value="InterPro"/>
</dbReference>
<keyword evidence="3" id="KW-0067">ATP-binding</keyword>
<evidence type="ECO:0000256" key="3">
    <source>
        <dbReference type="ARBA" id="ARBA00022840"/>
    </source>
</evidence>
<dbReference type="FunCoup" id="A0A061GY89">
    <property type="interactions" value="2931"/>
</dbReference>
<feature type="domain" description="ABC transporter" evidence="5">
    <location>
        <begin position="75"/>
        <end position="315"/>
    </location>
</feature>
<accession>A0A061GY89</accession>
<dbReference type="HOGENOM" id="CLU_000604_36_6_1"/>
<sequence>MVSDASKKKAAQKKAAAAAKRGGKAAAAAASSKAAAAAAASDTGVDKVSDGVSALQISDRTCTGVLCSHPLSRDIRIESLSVTFHGHDLIVDSILELNYGRRYGLLGLNGCGKSTLLTAIGLRELPIPEHMDIYHLTREIEASDMSALEAVISCDEERLKLEKEAETLAGQDDGGGEQLERIYERLEAMDASTAEKRAAEILFGLGFNKKMQAKKTRDFSGGWRMRIALARALFMNPTILLLDEPTNHLDLEACVWLEENLKKFDRILVVVSHSQDFLNGVCTNIIHMQNKKLKLYTGNYDQYVQTRAELEENQMKQYKWEQEQIASMKEYIARFGHGSAKLARQAQSKEKTLAKMERGGLTEKVVRDKVLVFRFVDVGKLPPPVLQFVEVTFGYTPDNLIYKDLDFGVDLDSRIALVGPNGAGKSTLLKLMTGDLGPIDGMVRRHNHLRIAQFHQHLAEKLDLEMSALQYMIKEYPGNEEERMRAAIGKFGLSGKAQVMPMRNLSDGQRSRVIFAWLAFRQPHLLLLDEPTNHLDIETIDSLAEALNEWDGGLVLVSHDFRLINQVAEEIWVCENQTVTRWEGDIMDFKEHLKSKAGLSD</sequence>
<dbReference type="GO" id="GO:0005524">
    <property type="term" value="F:ATP binding"/>
    <property type="evidence" value="ECO:0000318"/>
    <property type="project" value="GO_Central"/>
</dbReference>
<keyword evidence="2" id="KW-0547">Nucleotide-binding</keyword>
<dbReference type="PANTHER" id="PTHR19211:SF136">
    <property type="entry name" value="ABC TRANSPORTER F FAMILY MEMBER 1 ISOFORM X1"/>
    <property type="match status" value="1"/>
</dbReference>
<dbReference type="STRING" id="3641.A0A061GY89"/>
<dbReference type="Proteomes" id="UP000026915">
    <property type="component" value="Chromosome 9"/>
</dbReference>
<proteinExistence type="inferred from homology"/>
<dbReference type="PANTHER" id="PTHR19211">
    <property type="entry name" value="ATP-BINDING TRANSPORT PROTEIN-RELATED"/>
    <property type="match status" value="1"/>
</dbReference>
<dbReference type="Gramene" id="Tc09v2_t029280.1">
    <property type="protein sequence ID" value="Tc09v2_p029280.1"/>
    <property type="gene ID" value="Tc09v2_g029280"/>
</dbReference>
<comment type="similarity">
    <text evidence="4">Belongs to the ABC transporter superfamily. ABCF family. EF3 (TC 3.A.1.121) subfamily.</text>
</comment>
<keyword evidence="7" id="KW-1185">Reference proteome</keyword>
<dbReference type="Gene3D" id="3.40.50.300">
    <property type="entry name" value="P-loop containing nucleotide triphosphate hydrolases"/>
    <property type="match status" value="2"/>
</dbReference>
<dbReference type="EMBL" id="CM001887">
    <property type="protein sequence ID" value="EOY34461.1"/>
    <property type="molecule type" value="Genomic_DNA"/>
</dbReference>
<dbReference type="InterPro" id="IPR032781">
    <property type="entry name" value="ABC_tran_Xtn"/>
</dbReference>
<dbReference type="InterPro" id="IPR003439">
    <property type="entry name" value="ABC_transporter-like_ATP-bd"/>
</dbReference>
<feature type="domain" description="ABC transporter" evidence="5">
    <location>
        <begin position="386"/>
        <end position="601"/>
    </location>
</feature>
<organism evidence="6 7">
    <name type="scientific">Theobroma cacao</name>
    <name type="common">Cacao</name>
    <name type="synonym">Cocoa</name>
    <dbReference type="NCBI Taxonomy" id="3641"/>
    <lineage>
        <taxon>Eukaryota</taxon>
        <taxon>Viridiplantae</taxon>
        <taxon>Streptophyta</taxon>
        <taxon>Embryophyta</taxon>
        <taxon>Tracheophyta</taxon>
        <taxon>Spermatophyta</taxon>
        <taxon>Magnoliopsida</taxon>
        <taxon>eudicotyledons</taxon>
        <taxon>Gunneridae</taxon>
        <taxon>Pentapetalae</taxon>
        <taxon>rosids</taxon>
        <taxon>malvids</taxon>
        <taxon>Malvales</taxon>
        <taxon>Malvaceae</taxon>
        <taxon>Byttnerioideae</taxon>
        <taxon>Theobroma</taxon>
    </lineage>
</organism>
<dbReference type="Pfam" id="PF00005">
    <property type="entry name" value="ABC_tran"/>
    <property type="match status" value="2"/>
</dbReference>